<dbReference type="EC" id="3.4.11.9" evidence="4"/>
<dbReference type="SUPFAM" id="SSF53092">
    <property type="entry name" value="Creatinase/prolidase N-terminal domain"/>
    <property type="match status" value="1"/>
</dbReference>
<dbReference type="Gene3D" id="3.40.350.10">
    <property type="entry name" value="Creatinase/prolidase N-terminal domain"/>
    <property type="match status" value="1"/>
</dbReference>
<dbReference type="InterPro" id="IPR001714">
    <property type="entry name" value="Pept_M24_MAP"/>
</dbReference>
<organism evidence="14 15">
    <name type="scientific">Psychromonas ingrahamii (strain DSM 17664 / CCUG 51855 / 37)</name>
    <dbReference type="NCBI Taxonomy" id="357804"/>
    <lineage>
        <taxon>Bacteria</taxon>
        <taxon>Pseudomonadati</taxon>
        <taxon>Pseudomonadota</taxon>
        <taxon>Gammaproteobacteria</taxon>
        <taxon>Alteromonadales</taxon>
        <taxon>Psychromonadaceae</taxon>
        <taxon>Psychromonas</taxon>
    </lineage>
</organism>
<dbReference type="GO" id="GO:0006508">
    <property type="term" value="P:proteolysis"/>
    <property type="evidence" value="ECO:0007669"/>
    <property type="project" value="UniProtKB-KW"/>
</dbReference>
<feature type="domain" description="Aminopeptidase P N-terminal" evidence="13">
    <location>
        <begin position="1"/>
        <end position="135"/>
    </location>
</feature>
<comment type="similarity">
    <text evidence="3">Belongs to the peptidase M24B family.</text>
</comment>
<dbReference type="NCBIfam" id="NF008131">
    <property type="entry name" value="PRK10879.1"/>
    <property type="match status" value="1"/>
</dbReference>
<comment type="cofactor">
    <cofactor evidence="2">
        <name>Mn(2+)</name>
        <dbReference type="ChEBI" id="CHEBI:29035"/>
    </cofactor>
</comment>
<evidence type="ECO:0000313" key="14">
    <source>
        <dbReference type="EMBL" id="ABM02460.1"/>
    </source>
</evidence>
<dbReference type="InterPro" id="IPR052433">
    <property type="entry name" value="X-Pro_dipept-like"/>
</dbReference>
<keyword evidence="15" id="KW-1185">Reference proteome</keyword>
<dbReference type="Gene3D" id="3.90.230.10">
    <property type="entry name" value="Creatinase/methionine aminopeptidase superfamily"/>
    <property type="match status" value="1"/>
</dbReference>
<evidence type="ECO:0000256" key="3">
    <source>
        <dbReference type="ARBA" id="ARBA00008766"/>
    </source>
</evidence>
<evidence type="ECO:0000256" key="5">
    <source>
        <dbReference type="ARBA" id="ARBA00022670"/>
    </source>
</evidence>
<dbReference type="FunFam" id="3.90.230.10:FF:000002">
    <property type="entry name" value="Xaa-Pro aminopeptidase 3"/>
    <property type="match status" value="1"/>
</dbReference>
<dbReference type="PANTHER" id="PTHR43226">
    <property type="entry name" value="XAA-PRO AMINOPEPTIDASE 3"/>
    <property type="match status" value="1"/>
</dbReference>
<dbReference type="InterPro" id="IPR029149">
    <property type="entry name" value="Creatin/AminoP/Spt16_N"/>
</dbReference>
<dbReference type="PRINTS" id="PR00599">
    <property type="entry name" value="MAPEPTIDASE"/>
</dbReference>
<dbReference type="Pfam" id="PF00557">
    <property type="entry name" value="Peptidase_M24"/>
    <property type="match status" value="1"/>
</dbReference>
<evidence type="ECO:0000256" key="9">
    <source>
        <dbReference type="ARBA" id="ARBA00023211"/>
    </source>
</evidence>
<dbReference type="PROSITE" id="PS00491">
    <property type="entry name" value="PROLINE_PEPTIDASE"/>
    <property type="match status" value="1"/>
</dbReference>
<keyword evidence="9" id="KW-0464">Manganese</keyword>
<dbReference type="GO" id="GO:0070006">
    <property type="term" value="F:metalloaminopeptidase activity"/>
    <property type="evidence" value="ECO:0007669"/>
    <property type="project" value="InterPro"/>
</dbReference>
<protein>
    <recommendedName>
        <fullName evidence="10">Xaa-Pro aminopeptidase</fullName>
        <ecNumber evidence="4">3.4.11.9</ecNumber>
    </recommendedName>
    <alternativeName>
        <fullName evidence="11">Aminopeptidase P II</fullName>
    </alternativeName>
    <alternativeName>
        <fullName evidence="12">X-Pro aminopeptidase</fullName>
    </alternativeName>
</protein>
<evidence type="ECO:0000256" key="4">
    <source>
        <dbReference type="ARBA" id="ARBA00012574"/>
    </source>
</evidence>
<dbReference type="SUPFAM" id="SSF55920">
    <property type="entry name" value="Creatinase/aminopeptidase"/>
    <property type="match status" value="1"/>
</dbReference>
<dbReference type="HOGENOM" id="CLU_017266_1_0_6"/>
<comment type="catalytic activity">
    <reaction evidence="1">
        <text>Release of any N-terminal amino acid, including proline, that is linked to proline, even from a dipeptide or tripeptide.</text>
        <dbReference type="EC" id="3.4.11.9"/>
    </reaction>
</comment>
<dbReference type="RefSeq" id="WP_011769019.1">
    <property type="nucleotide sequence ID" value="NC_008709.1"/>
</dbReference>
<proteinExistence type="inferred from homology"/>
<evidence type="ECO:0000256" key="12">
    <source>
        <dbReference type="ARBA" id="ARBA00081411"/>
    </source>
</evidence>
<keyword evidence="5" id="KW-0645">Protease</keyword>
<gene>
    <name evidence="14" type="ordered locus">Ping_0606</name>
</gene>
<dbReference type="InterPro" id="IPR007865">
    <property type="entry name" value="Aminopep_P_N"/>
</dbReference>
<sequence>MVMTEFQQRRASFFTKMQNNSLAIFPAAEEKIRSKDTEYPFRQNSDFYYLTGFNEPDAYLLIINKCGEQQTVLFNRKKDKNAEIWHGLRMGQSAAVSTLGFDLAYDVLEFEEQLQGFIGDFSVLYYPVFNAPELEKRLSSVINLMRADRSKGQAAPTQFIDNLAIVHEMRLIKSENEMALMSDAAEISAAGHIRAMQLCHPGMWEYQLEAEIRYEFAQQGATNVAYNSIVAGGHHACILHYTENNQQLHDGDLVLIDAGAEYKGYAGDITRTFPVNGIFSEHQAKLYQLVLNIQVSAINQVKPGVALADINKSAVKKMIEGLLELGIVEGDSEQLIKDQAHKEFYMHGLGHYLGLDVHDVGLYGTAEHPRLLEAGMVITIEPGIYISENANVDDVWKGIGIRIEDDVLVTQSGAEVLSADVPKSINEIEALMANVTVYG</sequence>
<dbReference type="PANTHER" id="PTHR43226:SF4">
    <property type="entry name" value="XAA-PRO AMINOPEPTIDASE 3"/>
    <property type="match status" value="1"/>
</dbReference>
<evidence type="ECO:0000256" key="2">
    <source>
        <dbReference type="ARBA" id="ARBA00001936"/>
    </source>
</evidence>
<dbReference type="CDD" id="cd01087">
    <property type="entry name" value="Prolidase"/>
    <property type="match status" value="1"/>
</dbReference>
<evidence type="ECO:0000313" key="15">
    <source>
        <dbReference type="Proteomes" id="UP000000639"/>
    </source>
</evidence>
<name>A1SSJ5_PSYIN</name>
<evidence type="ECO:0000256" key="8">
    <source>
        <dbReference type="ARBA" id="ARBA00023049"/>
    </source>
</evidence>
<accession>A1SSJ5</accession>
<dbReference type="GO" id="GO:0005829">
    <property type="term" value="C:cytosol"/>
    <property type="evidence" value="ECO:0007669"/>
    <property type="project" value="TreeGrafter"/>
</dbReference>
<keyword evidence="8" id="KW-0482">Metalloprotease</keyword>
<keyword evidence="6" id="KW-0479">Metal-binding</keyword>
<keyword evidence="14" id="KW-0031">Aminopeptidase</keyword>
<evidence type="ECO:0000259" key="13">
    <source>
        <dbReference type="SMART" id="SM01011"/>
    </source>
</evidence>
<dbReference type="GO" id="GO:0030145">
    <property type="term" value="F:manganese ion binding"/>
    <property type="evidence" value="ECO:0007669"/>
    <property type="project" value="InterPro"/>
</dbReference>
<dbReference type="Pfam" id="PF05195">
    <property type="entry name" value="AMP_N"/>
    <property type="match status" value="1"/>
</dbReference>
<dbReference type="InterPro" id="IPR036005">
    <property type="entry name" value="Creatinase/aminopeptidase-like"/>
</dbReference>
<evidence type="ECO:0000256" key="11">
    <source>
        <dbReference type="ARBA" id="ARBA00075356"/>
    </source>
</evidence>
<dbReference type="Proteomes" id="UP000000639">
    <property type="component" value="Chromosome"/>
</dbReference>
<dbReference type="AlphaFoldDB" id="A1SSJ5"/>
<dbReference type="InterPro" id="IPR000994">
    <property type="entry name" value="Pept_M24"/>
</dbReference>
<dbReference type="SMART" id="SM01011">
    <property type="entry name" value="AMP_N"/>
    <property type="match status" value="1"/>
</dbReference>
<reference evidence="14 15" key="1">
    <citation type="submission" date="2007-01" db="EMBL/GenBank/DDBJ databases">
        <title>Complete sequence of Psychromonas ingrahamii 37.</title>
        <authorList>
            <consortium name="US DOE Joint Genome Institute"/>
            <person name="Copeland A."/>
            <person name="Lucas S."/>
            <person name="Lapidus A."/>
            <person name="Barry K."/>
            <person name="Detter J.C."/>
            <person name="Glavina del Rio T."/>
            <person name="Hammon N."/>
            <person name="Israni S."/>
            <person name="Dalin E."/>
            <person name="Tice H."/>
            <person name="Pitluck S."/>
            <person name="Thompson L.S."/>
            <person name="Brettin T."/>
            <person name="Bruce D."/>
            <person name="Han C."/>
            <person name="Tapia R."/>
            <person name="Schmutz J."/>
            <person name="Larimer F."/>
            <person name="Land M."/>
            <person name="Hauser L."/>
            <person name="Kyrpides N."/>
            <person name="Ivanova N."/>
            <person name="Staley J."/>
            <person name="Richardson P."/>
        </authorList>
    </citation>
    <scope>NUCLEOTIDE SEQUENCE [LARGE SCALE GENOMIC DNA]</scope>
    <source>
        <strain evidence="14 15">37</strain>
    </source>
</reference>
<dbReference type="KEGG" id="pin:Ping_0606"/>
<evidence type="ECO:0000256" key="7">
    <source>
        <dbReference type="ARBA" id="ARBA00022801"/>
    </source>
</evidence>
<evidence type="ECO:0000256" key="1">
    <source>
        <dbReference type="ARBA" id="ARBA00001424"/>
    </source>
</evidence>
<dbReference type="EMBL" id="CP000510">
    <property type="protein sequence ID" value="ABM02460.1"/>
    <property type="molecule type" value="Genomic_DNA"/>
</dbReference>
<dbReference type="InterPro" id="IPR001131">
    <property type="entry name" value="Peptidase_M24B_aminopep-P_CS"/>
</dbReference>
<keyword evidence="7 14" id="KW-0378">Hydrolase</keyword>
<dbReference type="eggNOG" id="COG0006">
    <property type="taxonomic scope" value="Bacteria"/>
</dbReference>
<dbReference type="MEROPS" id="M24.004"/>
<dbReference type="STRING" id="357804.Ping_0606"/>
<evidence type="ECO:0000256" key="10">
    <source>
        <dbReference type="ARBA" id="ARBA00069363"/>
    </source>
</evidence>
<evidence type="ECO:0000256" key="6">
    <source>
        <dbReference type="ARBA" id="ARBA00022723"/>
    </source>
</evidence>